<evidence type="ECO:0000313" key="4">
    <source>
        <dbReference type="Proteomes" id="UP000278351"/>
    </source>
</evidence>
<evidence type="ECO:0000313" key="3">
    <source>
        <dbReference type="EMBL" id="RPE08974.1"/>
    </source>
</evidence>
<accession>A0A3N4QB47</accession>
<feature type="chain" id="PRO_5018158299" description="DUF4890 domain-containing protein" evidence="2">
    <location>
        <begin position="21"/>
        <end position="132"/>
    </location>
</feature>
<organism evidence="3 4">
    <name type="scientific">Chitinophaga lutea</name>
    <dbReference type="NCBI Taxonomy" id="2488634"/>
    <lineage>
        <taxon>Bacteria</taxon>
        <taxon>Pseudomonadati</taxon>
        <taxon>Bacteroidota</taxon>
        <taxon>Chitinophagia</taxon>
        <taxon>Chitinophagales</taxon>
        <taxon>Chitinophagaceae</taxon>
        <taxon>Chitinophaga</taxon>
    </lineage>
</organism>
<name>A0A3N4QB47_9BACT</name>
<keyword evidence="4" id="KW-1185">Reference proteome</keyword>
<gene>
    <name evidence="3" type="ORF">EGT74_18345</name>
</gene>
<feature type="region of interest" description="Disordered" evidence="1">
    <location>
        <begin position="107"/>
        <end position="132"/>
    </location>
</feature>
<evidence type="ECO:0000256" key="2">
    <source>
        <dbReference type="SAM" id="SignalP"/>
    </source>
</evidence>
<dbReference type="AlphaFoldDB" id="A0A3N4QB47"/>
<evidence type="ECO:0000256" key="1">
    <source>
        <dbReference type="SAM" id="MobiDB-lite"/>
    </source>
</evidence>
<comment type="caution">
    <text evidence="3">The sequence shown here is derived from an EMBL/GenBank/DDBJ whole genome shotgun (WGS) entry which is preliminary data.</text>
</comment>
<feature type="compositionally biased region" description="Basic and acidic residues" evidence="1">
    <location>
        <begin position="107"/>
        <end position="117"/>
    </location>
</feature>
<feature type="signal peptide" evidence="2">
    <location>
        <begin position="1"/>
        <end position="20"/>
    </location>
</feature>
<protein>
    <recommendedName>
        <fullName evidence="5">DUF4890 domain-containing protein</fullName>
    </recommendedName>
</protein>
<dbReference type="OrthoDB" id="669766at2"/>
<keyword evidence="2" id="KW-0732">Signal</keyword>
<dbReference type="EMBL" id="RPDH01000002">
    <property type="protein sequence ID" value="RPE08974.1"/>
    <property type="molecule type" value="Genomic_DNA"/>
</dbReference>
<feature type="region of interest" description="Disordered" evidence="1">
    <location>
        <begin position="67"/>
        <end position="89"/>
    </location>
</feature>
<sequence length="132" mass="14998">MKKILFLLAFALAVNISAFAQQGGGQRRTVEERVKMTLDRMKETLQITPEQTVKLDSVFSKSFRDMDKAREDARSSGNRMDREAFQKFATERDDKVKGILNEEQYKKYKAAEEERRQRMGNRGGAGGGNGSN</sequence>
<reference evidence="3 4" key="1">
    <citation type="submission" date="2018-11" db="EMBL/GenBank/DDBJ databases">
        <title>Chitinophaga lutea sp.nov., isolate from arsenic contaminated soil.</title>
        <authorList>
            <person name="Zong Y."/>
        </authorList>
    </citation>
    <scope>NUCLEOTIDE SEQUENCE [LARGE SCALE GENOMIC DNA]</scope>
    <source>
        <strain evidence="3 4">ZY74</strain>
    </source>
</reference>
<proteinExistence type="predicted"/>
<dbReference type="RefSeq" id="WP_123847975.1">
    <property type="nucleotide sequence ID" value="NZ_RPDH01000002.1"/>
</dbReference>
<feature type="compositionally biased region" description="Gly residues" evidence="1">
    <location>
        <begin position="121"/>
        <end position="132"/>
    </location>
</feature>
<evidence type="ECO:0008006" key="5">
    <source>
        <dbReference type="Google" id="ProtNLM"/>
    </source>
</evidence>
<dbReference type="Proteomes" id="UP000278351">
    <property type="component" value="Unassembled WGS sequence"/>
</dbReference>